<reference evidence="2 3" key="1">
    <citation type="journal article" date="2019" name="Commun. Biol.">
        <title>The bagworm genome reveals a unique fibroin gene that provides high tensile strength.</title>
        <authorList>
            <person name="Kono N."/>
            <person name="Nakamura H."/>
            <person name="Ohtoshi R."/>
            <person name="Tomita M."/>
            <person name="Numata K."/>
            <person name="Arakawa K."/>
        </authorList>
    </citation>
    <scope>NUCLEOTIDE SEQUENCE [LARGE SCALE GENOMIC DNA]</scope>
</reference>
<feature type="region of interest" description="Disordered" evidence="1">
    <location>
        <begin position="1"/>
        <end position="20"/>
    </location>
</feature>
<proteinExistence type="predicted"/>
<gene>
    <name evidence="2" type="ORF">EVAR_73914_1</name>
</gene>
<evidence type="ECO:0000313" key="2">
    <source>
        <dbReference type="EMBL" id="GBP12408.1"/>
    </source>
</evidence>
<sequence>MFARTTQVRSGTTKSFHNKPPCFSCTSTSTNGWRRFSVGVTPGHQPPWCRYYNLAWAGEAILRKAKGILSSEDSAANTRPRLS</sequence>
<evidence type="ECO:0000313" key="3">
    <source>
        <dbReference type="Proteomes" id="UP000299102"/>
    </source>
</evidence>
<protein>
    <submittedName>
        <fullName evidence="2">Uncharacterized protein</fullName>
    </submittedName>
</protein>
<dbReference type="Proteomes" id="UP000299102">
    <property type="component" value="Unassembled WGS sequence"/>
</dbReference>
<evidence type="ECO:0000256" key="1">
    <source>
        <dbReference type="SAM" id="MobiDB-lite"/>
    </source>
</evidence>
<comment type="caution">
    <text evidence="2">The sequence shown here is derived from an EMBL/GenBank/DDBJ whole genome shotgun (WGS) entry which is preliminary data.</text>
</comment>
<accession>A0A4C1TG36</accession>
<feature type="compositionally biased region" description="Polar residues" evidence="1">
    <location>
        <begin position="1"/>
        <end position="15"/>
    </location>
</feature>
<dbReference type="AlphaFoldDB" id="A0A4C1TG36"/>
<name>A0A4C1TG36_EUMVA</name>
<dbReference type="EMBL" id="BGZK01005077">
    <property type="protein sequence ID" value="GBP12408.1"/>
    <property type="molecule type" value="Genomic_DNA"/>
</dbReference>
<organism evidence="2 3">
    <name type="scientific">Eumeta variegata</name>
    <name type="common">Bagworm moth</name>
    <name type="synonym">Eumeta japonica</name>
    <dbReference type="NCBI Taxonomy" id="151549"/>
    <lineage>
        <taxon>Eukaryota</taxon>
        <taxon>Metazoa</taxon>
        <taxon>Ecdysozoa</taxon>
        <taxon>Arthropoda</taxon>
        <taxon>Hexapoda</taxon>
        <taxon>Insecta</taxon>
        <taxon>Pterygota</taxon>
        <taxon>Neoptera</taxon>
        <taxon>Endopterygota</taxon>
        <taxon>Lepidoptera</taxon>
        <taxon>Glossata</taxon>
        <taxon>Ditrysia</taxon>
        <taxon>Tineoidea</taxon>
        <taxon>Psychidae</taxon>
        <taxon>Oiketicinae</taxon>
        <taxon>Eumeta</taxon>
    </lineage>
</organism>
<keyword evidence="3" id="KW-1185">Reference proteome</keyword>